<feature type="binding site" evidence="12">
    <location>
        <position position="20"/>
    </location>
    <ligand>
        <name>[4Fe-4S] cluster</name>
        <dbReference type="ChEBI" id="CHEBI:49883"/>
        <label>1</label>
        <note>4Fe-4S-S-AdoMet</note>
    </ligand>
</feature>
<evidence type="ECO:0000256" key="11">
    <source>
        <dbReference type="ARBA" id="ARBA00048697"/>
    </source>
</evidence>
<organism evidence="14 15">
    <name type="scientific">Clostridium grantii DSM 8605</name>
    <dbReference type="NCBI Taxonomy" id="1121316"/>
    <lineage>
        <taxon>Bacteria</taxon>
        <taxon>Bacillati</taxon>
        <taxon>Bacillota</taxon>
        <taxon>Clostridia</taxon>
        <taxon>Eubacteriales</taxon>
        <taxon>Clostridiaceae</taxon>
        <taxon>Clostridium</taxon>
    </lineage>
</organism>
<feature type="binding site" evidence="12">
    <location>
        <position position="118"/>
    </location>
    <ligand>
        <name>S-adenosyl-L-methionine</name>
        <dbReference type="ChEBI" id="CHEBI:59789"/>
    </ligand>
</feature>
<dbReference type="Gene3D" id="3.20.20.70">
    <property type="entry name" value="Aldolase class I"/>
    <property type="match status" value="1"/>
</dbReference>
<comment type="subunit">
    <text evidence="12">Monomer and homodimer.</text>
</comment>
<feature type="binding site" evidence="12">
    <location>
        <position position="26"/>
    </location>
    <ligand>
        <name>S-adenosyl-L-methionine</name>
        <dbReference type="ChEBI" id="CHEBI:59789"/>
    </ligand>
</feature>
<dbReference type="InterPro" id="IPR010505">
    <property type="entry name" value="MoaA_twitch"/>
</dbReference>
<dbReference type="Pfam" id="PF04055">
    <property type="entry name" value="Radical_SAM"/>
    <property type="match status" value="1"/>
</dbReference>
<dbReference type="SFLD" id="SFLDG01067">
    <property type="entry name" value="SPASM/twitch_domain_containing"/>
    <property type="match status" value="1"/>
</dbReference>
<dbReference type="PROSITE" id="PS01305">
    <property type="entry name" value="MOAA_NIFB_PQQE"/>
    <property type="match status" value="1"/>
</dbReference>
<keyword evidence="6 12" id="KW-0408">Iron</keyword>
<dbReference type="GO" id="GO:0046872">
    <property type="term" value="F:metal ion binding"/>
    <property type="evidence" value="ECO:0007669"/>
    <property type="project" value="UniProtKB-KW"/>
</dbReference>
<feature type="binding site" evidence="12">
    <location>
        <position position="94"/>
    </location>
    <ligand>
        <name>GTP</name>
        <dbReference type="ChEBI" id="CHEBI:37565"/>
    </ligand>
</feature>
<dbReference type="InterPro" id="IPR050105">
    <property type="entry name" value="MoCo_biosynth_MoaA/MoaC"/>
</dbReference>
<keyword evidence="3 12" id="KW-0949">S-adenosyl-L-methionine</keyword>
<dbReference type="CDD" id="cd21117">
    <property type="entry name" value="Twitch_MoaA"/>
    <property type="match status" value="1"/>
</dbReference>
<evidence type="ECO:0000313" key="14">
    <source>
        <dbReference type="EMBL" id="SHH84290.1"/>
    </source>
</evidence>
<feature type="domain" description="Radical SAM core" evidence="13">
    <location>
        <begin position="4"/>
        <end position="235"/>
    </location>
</feature>
<evidence type="ECO:0000256" key="6">
    <source>
        <dbReference type="ARBA" id="ARBA00023004"/>
    </source>
</evidence>
<comment type="similarity">
    <text evidence="12">Belongs to the radical SAM superfamily. MoaA family.</text>
</comment>
<evidence type="ECO:0000256" key="8">
    <source>
        <dbReference type="ARBA" id="ARBA00023134"/>
    </source>
</evidence>
<sequence>MIDKYGRQIDYARISITDRCNFRCRYCMPEKGIEKKTRDDILRFEEIIPLIKALSKLGVKKIRFTGGEPLVMKNITELIYKTSQIEGIKDIALTTNGYLLEDMAQELFDAGLKRVNISLDTLDAEKFKYITRGGDLLKVLRGIEKCLSIGLTPLKINTVLIKDFNDMEIIDFINLTKDIELNVRFIEMMPIGEGKQFYDKGIITANQVIERIPQLVPIKSKEKTVAKVFAIKNHKGNIGFITPLSCKFCDECNKIRITSTGTLKPCLHSKQEINLKPYLNNEEELLSLLKISIFDKPKEHFLSEENVTRTLRRMNQIGG</sequence>
<keyword evidence="2 12" id="KW-0004">4Fe-4S</keyword>
<keyword evidence="9 12" id="KW-0501">Molybdenum cofactor biosynthesis</keyword>
<dbReference type="GO" id="GO:0006777">
    <property type="term" value="P:Mo-molybdopterin cofactor biosynthetic process"/>
    <property type="evidence" value="ECO:0007669"/>
    <property type="project" value="UniProtKB-UniRule"/>
</dbReference>
<feature type="binding site" evidence="12">
    <location>
        <position position="24"/>
    </location>
    <ligand>
        <name>[4Fe-4S] cluster</name>
        <dbReference type="ChEBI" id="CHEBI:49883"/>
        <label>1</label>
        <note>4Fe-4S-S-AdoMet</note>
    </ligand>
</feature>
<dbReference type="InterPro" id="IPR006638">
    <property type="entry name" value="Elp3/MiaA/NifB-like_rSAM"/>
</dbReference>
<comment type="catalytic activity">
    <reaction evidence="11 12">
        <text>GTP + AH2 + S-adenosyl-L-methionine = (8S)-3',8-cyclo-7,8-dihydroguanosine 5'-triphosphate + 5'-deoxyadenosine + L-methionine + A + H(+)</text>
        <dbReference type="Rhea" id="RHEA:49576"/>
        <dbReference type="ChEBI" id="CHEBI:13193"/>
        <dbReference type="ChEBI" id="CHEBI:15378"/>
        <dbReference type="ChEBI" id="CHEBI:17319"/>
        <dbReference type="ChEBI" id="CHEBI:17499"/>
        <dbReference type="ChEBI" id="CHEBI:37565"/>
        <dbReference type="ChEBI" id="CHEBI:57844"/>
        <dbReference type="ChEBI" id="CHEBI:59789"/>
        <dbReference type="ChEBI" id="CHEBI:131766"/>
        <dbReference type="EC" id="4.1.99.22"/>
    </reaction>
</comment>
<dbReference type="RefSeq" id="WP_073338997.1">
    <property type="nucleotide sequence ID" value="NZ_FQXM01000016.1"/>
</dbReference>
<dbReference type="AlphaFoldDB" id="A0A1M5WA02"/>
<dbReference type="InterPro" id="IPR058240">
    <property type="entry name" value="rSAM_sf"/>
</dbReference>
<feature type="binding site" evidence="12">
    <location>
        <position position="27"/>
    </location>
    <ligand>
        <name>[4Fe-4S] cluster</name>
        <dbReference type="ChEBI" id="CHEBI:49883"/>
        <label>1</label>
        <note>4Fe-4S-S-AdoMet</note>
    </ligand>
</feature>
<dbReference type="GO" id="GO:0061798">
    <property type="term" value="F:GTP 3',8'-cyclase activity"/>
    <property type="evidence" value="ECO:0007669"/>
    <property type="project" value="UniProtKB-UniRule"/>
</dbReference>
<feature type="binding site" evidence="12">
    <location>
        <position position="13"/>
    </location>
    <ligand>
        <name>GTP</name>
        <dbReference type="ChEBI" id="CHEBI:37565"/>
    </ligand>
</feature>
<dbReference type="UniPathway" id="UPA00344"/>
<evidence type="ECO:0000313" key="15">
    <source>
        <dbReference type="Proteomes" id="UP000184447"/>
    </source>
</evidence>
<dbReference type="EMBL" id="FQXM01000016">
    <property type="protein sequence ID" value="SHH84290.1"/>
    <property type="molecule type" value="Genomic_DNA"/>
</dbReference>
<dbReference type="InterPro" id="IPR000385">
    <property type="entry name" value="MoaA_NifB_PqqE_Fe-S-bd_CS"/>
</dbReference>
<comment type="pathway">
    <text evidence="12">Cofactor biosynthesis; molybdopterin biosynthesis.</text>
</comment>
<evidence type="ECO:0000256" key="10">
    <source>
        <dbReference type="ARBA" id="ARBA00023239"/>
    </source>
</evidence>
<dbReference type="GO" id="GO:0051539">
    <property type="term" value="F:4 iron, 4 sulfur cluster binding"/>
    <property type="evidence" value="ECO:0007669"/>
    <property type="project" value="UniProtKB-UniRule"/>
</dbReference>
<name>A0A1M5WA02_9CLOT</name>
<feature type="binding site" evidence="12">
    <location>
        <position position="155"/>
    </location>
    <ligand>
        <name>GTP</name>
        <dbReference type="ChEBI" id="CHEBI:37565"/>
    </ligand>
</feature>
<keyword evidence="4 12" id="KW-0479">Metal-binding</keyword>
<evidence type="ECO:0000256" key="2">
    <source>
        <dbReference type="ARBA" id="ARBA00022485"/>
    </source>
</evidence>
<dbReference type="STRING" id="1121316.SAMN02745207_02752"/>
<protein>
    <recommendedName>
        <fullName evidence="1 12">GTP 3',8-cyclase</fullName>
        <ecNumber evidence="1 12">4.1.99.22</ecNumber>
    </recommendedName>
    <alternativeName>
        <fullName evidence="12">Molybdenum cofactor biosynthesis protein A</fullName>
    </alternativeName>
</protein>
<dbReference type="SUPFAM" id="SSF102114">
    <property type="entry name" value="Radical SAM enzymes"/>
    <property type="match status" value="1"/>
</dbReference>
<evidence type="ECO:0000256" key="7">
    <source>
        <dbReference type="ARBA" id="ARBA00023014"/>
    </source>
</evidence>
<dbReference type="NCBIfam" id="TIGR02666">
    <property type="entry name" value="moaA"/>
    <property type="match status" value="1"/>
</dbReference>
<keyword evidence="10 12" id="KW-0456">Lyase</keyword>
<dbReference type="EC" id="4.1.99.22" evidence="1 12"/>
<dbReference type="PANTHER" id="PTHR22960">
    <property type="entry name" value="MOLYBDOPTERIN COFACTOR SYNTHESIS PROTEIN A"/>
    <property type="match status" value="1"/>
</dbReference>
<dbReference type="PANTHER" id="PTHR22960:SF0">
    <property type="entry name" value="MOLYBDENUM COFACTOR BIOSYNTHESIS PROTEIN 1"/>
    <property type="match status" value="1"/>
</dbReference>
<keyword evidence="15" id="KW-1185">Reference proteome</keyword>
<dbReference type="CDD" id="cd01335">
    <property type="entry name" value="Radical_SAM"/>
    <property type="match status" value="1"/>
</dbReference>
<proteinExistence type="inferred from homology"/>
<dbReference type="InterPro" id="IPR040064">
    <property type="entry name" value="MoaA-like"/>
</dbReference>
<feature type="binding site" evidence="12">
    <location>
        <position position="266"/>
    </location>
    <ligand>
        <name>[4Fe-4S] cluster</name>
        <dbReference type="ChEBI" id="CHEBI:49883"/>
        <label>2</label>
        <note>4Fe-4S-substrate</note>
    </ligand>
</feature>
<dbReference type="Proteomes" id="UP000184447">
    <property type="component" value="Unassembled WGS sequence"/>
</dbReference>
<dbReference type="InterPro" id="IPR007197">
    <property type="entry name" value="rSAM"/>
</dbReference>
<dbReference type="GO" id="GO:0061799">
    <property type="term" value="F:cyclic pyranopterin monophosphate synthase activity"/>
    <property type="evidence" value="ECO:0007669"/>
    <property type="project" value="TreeGrafter"/>
</dbReference>
<dbReference type="PROSITE" id="PS51918">
    <property type="entry name" value="RADICAL_SAM"/>
    <property type="match status" value="1"/>
</dbReference>
<dbReference type="GO" id="GO:0005525">
    <property type="term" value="F:GTP binding"/>
    <property type="evidence" value="ECO:0007669"/>
    <property type="project" value="UniProtKB-UniRule"/>
</dbReference>
<dbReference type="HAMAP" id="MF_01225_B">
    <property type="entry name" value="MoaA_B"/>
    <property type="match status" value="1"/>
</dbReference>
<dbReference type="SMART" id="SM00729">
    <property type="entry name" value="Elp3"/>
    <property type="match status" value="1"/>
</dbReference>
<dbReference type="InterPro" id="IPR013483">
    <property type="entry name" value="MoaA"/>
</dbReference>
<dbReference type="SFLD" id="SFLDG01383">
    <property type="entry name" value="cyclic_pyranopterin_phosphate"/>
    <property type="match status" value="1"/>
</dbReference>
<evidence type="ECO:0000256" key="1">
    <source>
        <dbReference type="ARBA" id="ARBA00012167"/>
    </source>
</evidence>
<keyword evidence="7 12" id="KW-0411">Iron-sulfur</keyword>
<feature type="binding site" evidence="12">
    <location>
        <position position="67"/>
    </location>
    <ligand>
        <name>S-adenosyl-L-methionine</name>
        <dbReference type="ChEBI" id="CHEBI:59789"/>
    </ligand>
</feature>
<feature type="binding site" evidence="12">
    <location>
        <position position="189"/>
    </location>
    <ligand>
        <name>S-adenosyl-L-methionine</name>
        <dbReference type="ChEBI" id="CHEBI:59789"/>
    </ligand>
</feature>
<feature type="binding site" evidence="12">
    <location>
        <position position="252"/>
    </location>
    <ligand>
        <name>[4Fe-4S] cluster</name>
        <dbReference type="ChEBI" id="CHEBI:49883"/>
        <label>2</label>
        <note>4Fe-4S-substrate</note>
    </ligand>
</feature>
<dbReference type="OrthoDB" id="9763993at2"/>
<dbReference type="InterPro" id="IPR013785">
    <property type="entry name" value="Aldolase_TIM"/>
</dbReference>
<feature type="binding site" evidence="12">
    <location>
        <begin position="254"/>
        <end position="256"/>
    </location>
    <ligand>
        <name>GTP</name>
        <dbReference type="ChEBI" id="CHEBI:37565"/>
    </ligand>
</feature>
<dbReference type="Pfam" id="PF06463">
    <property type="entry name" value="Mob_synth_C"/>
    <property type="match status" value="1"/>
</dbReference>
<keyword evidence="8 12" id="KW-0342">GTP-binding</keyword>
<feature type="binding site" evidence="12">
    <location>
        <position position="63"/>
    </location>
    <ligand>
        <name>GTP</name>
        <dbReference type="ChEBI" id="CHEBI:37565"/>
    </ligand>
</feature>
<accession>A0A1M5WA02</accession>
<dbReference type="SFLD" id="SFLDS00029">
    <property type="entry name" value="Radical_SAM"/>
    <property type="match status" value="1"/>
</dbReference>
<evidence type="ECO:0000259" key="13">
    <source>
        <dbReference type="PROSITE" id="PS51918"/>
    </source>
</evidence>
<evidence type="ECO:0000256" key="3">
    <source>
        <dbReference type="ARBA" id="ARBA00022691"/>
    </source>
</evidence>
<keyword evidence="5 12" id="KW-0547">Nucleotide-binding</keyword>
<reference evidence="14 15" key="1">
    <citation type="submission" date="2016-11" db="EMBL/GenBank/DDBJ databases">
        <authorList>
            <person name="Jaros S."/>
            <person name="Januszkiewicz K."/>
            <person name="Wedrychowicz H."/>
        </authorList>
    </citation>
    <scope>NUCLEOTIDE SEQUENCE [LARGE SCALE GENOMIC DNA]</scope>
    <source>
        <strain evidence="14 15">DSM 8605</strain>
    </source>
</reference>
<dbReference type="SFLD" id="SFLDG01386">
    <property type="entry name" value="main_SPASM_domain-containing"/>
    <property type="match status" value="1"/>
</dbReference>
<feature type="binding site" evidence="12">
    <location>
        <position position="249"/>
    </location>
    <ligand>
        <name>[4Fe-4S] cluster</name>
        <dbReference type="ChEBI" id="CHEBI:49883"/>
        <label>2</label>
        <note>4Fe-4S-substrate</note>
    </ligand>
</feature>
<evidence type="ECO:0000256" key="9">
    <source>
        <dbReference type="ARBA" id="ARBA00023150"/>
    </source>
</evidence>
<gene>
    <name evidence="12" type="primary">moaA</name>
    <name evidence="14" type="ORF">SAMN02745207_02752</name>
</gene>
<comment type="cofactor">
    <cofactor evidence="12">
        <name>[4Fe-4S] cluster</name>
        <dbReference type="ChEBI" id="CHEBI:49883"/>
    </cofactor>
    <text evidence="12">Binds 2 [4Fe-4S] clusters. Binds 1 [4Fe-4S] cluster coordinated with 3 cysteines and an exchangeable S-adenosyl-L-methionine and 1 [4Fe-4S] cluster coordinated with 3 cysteines and the GTP-derived substrate.</text>
</comment>
<dbReference type="NCBIfam" id="NF001199">
    <property type="entry name" value="PRK00164.2-1"/>
    <property type="match status" value="1"/>
</dbReference>
<evidence type="ECO:0000256" key="12">
    <source>
        <dbReference type="HAMAP-Rule" id="MF_01225"/>
    </source>
</evidence>
<comment type="function">
    <text evidence="12">Catalyzes the cyclization of GTP to (8S)-3',8-cyclo-7,8-dihydroguanosine 5'-triphosphate.</text>
</comment>
<evidence type="ECO:0000256" key="4">
    <source>
        <dbReference type="ARBA" id="ARBA00022723"/>
    </source>
</evidence>
<evidence type="ECO:0000256" key="5">
    <source>
        <dbReference type="ARBA" id="ARBA00022741"/>
    </source>
</evidence>
<dbReference type="GO" id="GO:1904047">
    <property type="term" value="F:S-adenosyl-L-methionine binding"/>
    <property type="evidence" value="ECO:0007669"/>
    <property type="project" value="UniProtKB-UniRule"/>
</dbReference>